<dbReference type="Proteomes" id="UP001321473">
    <property type="component" value="Unassembled WGS sequence"/>
</dbReference>
<sequence>MLSKQSKKSKGAMPSSTDAAEGAVSDKPAPDAVVVGLADKALPASQSSSQPRSRKKGAKKRRRKRRPSQKPTKTQTVPSAEKGPAAMSTP</sequence>
<feature type="compositionally biased region" description="Basic residues" evidence="1">
    <location>
        <begin position="1"/>
        <end position="10"/>
    </location>
</feature>
<proteinExistence type="predicted"/>
<organism evidence="2 3">
    <name type="scientific">Amblyomma americanum</name>
    <name type="common">Lone star tick</name>
    <dbReference type="NCBI Taxonomy" id="6943"/>
    <lineage>
        <taxon>Eukaryota</taxon>
        <taxon>Metazoa</taxon>
        <taxon>Ecdysozoa</taxon>
        <taxon>Arthropoda</taxon>
        <taxon>Chelicerata</taxon>
        <taxon>Arachnida</taxon>
        <taxon>Acari</taxon>
        <taxon>Parasitiformes</taxon>
        <taxon>Ixodida</taxon>
        <taxon>Ixodoidea</taxon>
        <taxon>Ixodidae</taxon>
        <taxon>Amblyomminae</taxon>
        <taxon>Amblyomma</taxon>
    </lineage>
</organism>
<feature type="region of interest" description="Disordered" evidence="1">
    <location>
        <begin position="1"/>
        <end position="90"/>
    </location>
</feature>
<dbReference type="EMBL" id="JARKHS020019518">
    <property type="protein sequence ID" value="KAK8771646.1"/>
    <property type="molecule type" value="Genomic_DNA"/>
</dbReference>
<feature type="compositionally biased region" description="Low complexity" evidence="1">
    <location>
        <begin position="40"/>
        <end position="51"/>
    </location>
</feature>
<comment type="caution">
    <text evidence="2">The sequence shown here is derived from an EMBL/GenBank/DDBJ whole genome shotgun (WGS) entry which is preliminary data.</text>
</comment>
<feature type="compositionally biased region" description="Basic residues" evidence="1">
    <location>
        <begin position="52"/>
        <end position="68"/>
    </location>
</feature>
<evidence type="ECO:0000256" key="1">
    <source>
        <dbReference type="SAM" id="MobiDB-lite"/>
    </source>
</evidence>
<reference evidence="2 3" key="1">
    <citation type="journal article" date="2023" name="Arcadia Sci">
        <title>De novo assembly of a long-read Amblyomma americanum tick genome.</title>
        <authorList>
            <person name="Chou S."/>
            <person name="Poskanzer K.E."/>
            <person name="Rollins M."/>
            <person name="Thuy-Boun P.S."/>
        </authorList>
    </citation>
    <scope>NUCLEOTIDE SEQUENCE [LARGE SCALE GENOMIC DNA]</scope>
    <source>
        <strain evidence="2">F_SG_1</strain>
        <tissue evidence="2">Salivary glands</tissue>
    </source>
</reference>
<evidence type="ECO:0000313" key="2">
    <source>
        <dbReference type="EMBL" id="KAK8771646.1"/>
    </source>
</evidence>
<evidence type="ECO:0000313" key="3">
    <source>
        <dbReference type="Proteomes" id="UP001321473"/>
    </source>
</evidence>
<name>A0AAQ4EA92_AMBAM</name>
<accession>A0AAQ4EA92</accession>
<dbReference type="AlphaFoldDB" id="A0AAQ4EA92"/>
<protein>
    <submittedName>
        <fullName evidence="2">Uncharacterized protein</fullName>
    </submittedName>
</protein>
<gene>
    <name evidence="2" type="ORF">V5799_025109</name>
</gene>
<keyword evidence="3" id="KW-1185">Reference proteome</keyword>